<name>A0A6J6WPA6_9ZZZZ</name>
<dbReference type="EMBL" id="CAFAAI010000001">
    <property type="protein sequence ID" value="CAB4785074.1"/>
    <property type="molecule type" value="Genomic_DNA"/>
</dbReference>
<evidence type="ECO:0000313" key="1">
    <source>
        <dbReference type="EMBL" id="CAB4785074.1"/>
    </source>
</evidence>
<reference evidence="1" key="1">
    <citation type="submission" date="2020-05" db="EMBL/GenBank/DDBJ databases">
        <authorList>
            <person name="Chiriac C."/>
            <person name="Salcher M."/>
            <person name="Ghai R."/>
            <person name="Kavagutti S V."/>
        </authorList>
    </citation>
    <scope>NUCLEOTIDE SEQUENCE</scope>
</reference>
<protein>
    <submittedName>
        <fullName evidence="1">Unannotated protein</fullName>
    </submittedName>
</protein>
<proteinExistence type="predicted"/>
<accession>A0A6J6WPA6</accession>
<gene>
    <name evidence="1" type="ORF">UFOPK2992_00016</name>
</gene>
<organism evidence="1">
    <name type="scientific">freshwater metagenome</name>
    <dbReference type="NCBI Taxonomy" id="449393"/>
    <lineage>
        <taxon>unclassified sequences</taxon>
        <taxon>metagenomes</taxon>
        <taxon>ecological metagenomes</taxon>
    </lineage>
</organism>
<dbReference type="AlphaFoldDB" id="A0A6J6WPA6"/>
<sequence>MGCLVAPDFKDTDISISGRRYDVLQTSWIVIKGNGGIQKMAKQCVARTFGGNKSREKSVGHARKLIDRAACPEPDPFRQIRSVVPRVESRVRMTQSGNSETS</sequence>